<dbReference type="AlphaFoldDB" id="X1QIE3"/>
<dbReference type="EMBL" id="BARW01003518">
    <property type="protein sequence ID" value="GAI67993.1"/>
    <property type="molecule type" value="Genomic_DNA"/>
</dbReference>
<sequence length="44" mass="5059">MALIDKYADVNLAMVMVLLQGLSIDKLRQVLHFAESLAKREEER</sequence>
<organism evidence="1">
    <name type="scientific">marine sediment metagenome</name>
    <dbReference type="NCBI Taxonomy" id="412755"/>
    <lineage>
        <taxon>unclassified sequences</taxon>
        <taxon>metagenomes</taxon>
        <taxon>ecological metagenomes</taxon>
    </lineage>
</organism>
<comment type="caution">
    <text evidence="1">The sequence shown here is derived from an EMBL/GenBank/DDBJ whole genome shotgun (WGS) entry which is preliminary data.</text>
</comment>
<feature type="non-terminal residue" evidence="1">
    <location>
        <position position="44"/>
    </location>
</feature>
<protein>
    <submittedName>
        <fullName evidence="1">Uncharacterized protein</fullName>
    </submittedName>
</protein>
<reference evidence="1" key="1">
    <citation type="journal article" date="2014" name="Front. Microbiol.">
        <title>High frequency of phylogenetically diverse reductive dehalogenase-homologous genes in deep subseafloor sedimentary metagenomes.</title>
        <authorList>
            <person name="Kawai M."/>
            <person name="Futagami T."/>
            <person name="Toyoda A."/>
            <person name="Takaki Y."/>
            <person name="Nishi S."/>
            <person name="Hori S."/>
            <person name="Arai W."/>
            <person name="Tsubouchi T."/>
            <person name="Morono Y."/>
            <person name="Uchiyama I."/>
            <person name="Ito T."/>
            <person name="Fujiyama A."/>
            <person name="Inagaki F."/>
            <person name="Takami H."/>
        </authorList>
    </citation>
    <scope>NUCLEOTIDE SEQUENCE</scope>
    <source>
        <strain evidence="1">Expedition CK06-06</strain>
    </source>
</reference>
<name>X1QIE3_9ZZZZ</name>
<proteinExistence type="predicted"/>
<gene>
    <name evidence="1" type="ORF">S12H4_08917</name>
</gene>
<accession>X1QIE3</accession>
<evidence type="ECO:0000313" key="1">
    <source>
        <dbReference type="EMBL" id="GAI67993.1"/>
    </source>
</evidence>